<dbReference type="PROSITE" id="PS50002">
    <property type="entry name" value="SH3"/>
    <property type="match status" value="1"/>
</dbReference>
<dbReference type="SUPFAM" id="SSF50044">
    <property type="entry name" value="SH3-domain"/>
    <property type="match status" value="1"/>
</dbReference>
<dbReference type="InParanoid" id="A0A401H0F0"/>
<dbReference type="Pfam" id="PF00018">
    <property type="entry name" value="SH3_1"/>
    <property type="match status" value="1"/>
</dbReference>
<evidence type="ECO:0000256" key="1">
    <source>
        <dbReference type="ARBA" id="ARBA00004496"/>
    </source>
</evidence>
<dbReference type="OrthoDB" id="5983572at2759"/>
<evidence type="ECO:0000259" key="5">
    <source>
        <dbReference type="PROSITE" id="PS50002"/>
    </source>
</evidence>
<name>A0A401H0F0_9APHY</name>
<dbReference type="GO" id="GO:0006897">
    <property type="term" value="P:endocytosis"/>
    <property type="evidence" value="ECO:0007669"/>
    <property type="project" value="InterPro"/>
</dbReference>
<dbReference type="GO" id="GO:0097320">
    <property type="term" value="P:plasma membrane tubulation"/>
    <property type="evidence" value="ECO:0007669"/>
    <property type="project" value="TreeGrafter"/>
</dbReference>
<dbReference type="GO" id="GO:0051666">
    <property type="term" value="P:actin cortical patch localization"/>
    <property type="evidence" value="ECO:0007669"/>
    <property type="project" value="InterPro"/>
</dbReference>
<dbReference type="GO" id="GO:1990528">
    <property type="term" value="C:Rvs161p-Rvs167p complex"/>
    <property type="evidence" value="ECO:0007669"/>
    <property type="project" value="TreeGrafter"/>
</dbReference>
<dbReference type="GeneID" id="38784810"/>
<keyword evidence="7" id="KW-1185">Reference proteome</keyword>
<dbReference type="Proteomes" id="UP000287166">
    <property type="component" value="Unassembled WGS sequence"/>
</dbReference>
<accession>A0A401H0F0</accession>
<dbReference type="GO" id="GO:0008289">
    <property type="term" value="F:lipid binding"/>
    <property type="evidence" value="ECO:0007669"/>
    <property type="project" value="TreeGrafter"/>
</dbReference>
<evidence type="ECO:0000256" key="4">
    <source>
        <dbReference type="PROSITE-ProRule" id="PRU00192"/>
    </source>
</evidence>
<dbReference type="GO" id="GO:0015629">
    <property type="term" value="C:actin cytoskeleton"/>
    <property type="evidence" value="ECO:0007669"/>
    <property type="project" value="TreeGrafter"/>
</dbReference>
<evidence type="ECO:0000313" key="7">
    <source>
        <dbReference type="Proteomes" id="UP000287166"/>
    </source>
</evidence>
<dbReference type="GO" id="GO:0031097">
    <property type="term" value="C:medial cortex"/>
    <property type="evidence" value="ECO:0007669"/>
    <property type="project" value="TreeGrafter"/>
</dbReference>
<evidence type="ECO:0000256" key="3">
    <source>
        <dbReference type="ARBA" id="ARBA00022490"/>
    </source>
</evidence>
<dbReference type="PANTHER" id="PTHR47174">
    <property type="entry name" value="BRIDGING INTEGRATOR 3"/>
    <property type="match status" value="1"/>
</dbReference>
<sequence>MSTPSDPQAAALLAHVVSQVQRDVSFLVSHDYISAADAADIVSRLPDAKKADGLVNGVKNMAIRTPPPEAIPVALTGRRIPPPPAPSPRVQRAKALWAYNEDGQEPNDLSFSADEIVEILDETNTDWWTGKCRGRQGLFPSNHVEKLTTHSSPPPPALMGMPMAPMSMQSPMQPQPYTPYMPEKASYAPTYGGYPPPPPQPMMQQTPPPPVIVQTAAPPEQPKKHRFGRLGNTMANAAAGGVGFGAGAAIGGGIVDAIF</sequence>
<dbReference type="FunCoup" id="A0A401H0F0">
    <property type="interactions" value="65"/>
</dbReference>
<evidence type="ECO:0000256" key="2">
    <source>
        <dbReference type="ARBA" id="ARBA00022443"/>
    </source>
</evidence>
<proteinExistence type="predicted"/>
<comment type="caution">
    <text evidence="6">The sequence shown here is derived from an EMBL/GenBank/DDBJ whole genome shotgun (WGS) entry which is preliminary data.</text>
</comment>
<gene>
    <name evidence="6" type="ORF">SCP_1201180</name>
</gene>
<dbReference type="EMBL" id="BFAD01000012">
    <property type="protein sequence ID" value="GBE87893.1"/>
    <property type="molecule type" value="Genomic_DNA"/>
</dbReference>
<dbReference type="InterPro" id="IPR001452">
    <property type="entry name" value="SH3_domain"/>
</dbReference>
<dbReference type="Gene3D" id="2.30.30.40">
    <property type="entry name" value="SH3 Domains"/>
    <property type="match status" value="1"/>
</dbReference>
<feature type="domain" description="SH3" evidence="5">
    <location>
        <begin position="88"/>
        <end position="149"/>
    </location>
</feature>
<dbReference type="RefSeq" id="XP_027618806.1">
    <property type="nucleotide sequence ID" value="XM_027763005.1"/>
</dbReference>
<comment type="subcellular location">
    <subcellularLocation>
        <location evidence="1">Cytoplasm</location>
    </subcellularLocation>
</comment>
<keyword evidence="3" id="KW-0963">Cytoplasm</keyword>
<dbReference type="InterPro" id="IPR036028">
    <property type="entry name" value="SH3-like_dom_sf"/>
</dbReference>
<dbReference type="AlphaFoldDB" id="A0A401H0F0"/>
<protein>
    <submittedName>
        <fullName evidence="6">Protein csh3</fullName>
    </submittedName>
</protein>
<dbReference type="STRING" id="139825.A0A401H0F0"/>
<dbReference type="InterPro" id="IPR046982">
    <property type="entry name" value="BIN3/RVS161-like"/>
</dbReference>
<dbReference type="PRINTS" id="PR00452">
    <property type="entry name" value="SH3DOMAIN"/>
</dbReference>
<dbReference type="GO" id="GO:0043332">
    <property type="term" value="C:mating projection tip"/>
    <property type="evidence" value="ECO:0007669"/>
    <property type="project" value="TreeGrafter"/>
</dbReference>
<keyword evidence="2 4" id="KW-0728">SH3 domain</keyword>
<dbReference type="PANTHER" id="PTHR47174:SF3">
    <property type="entry name" value="BRIDGING INTEGRATOR 3"/>
    <property type="match status" value="1"/>
</dbReference>
<organism evidence="6 7">
    <name type="scientific">Sparassis crispa</name>
    <dbReference type="NCBI Taxonomy" id="139825"/>
    <lineage>
        <taxon>Eukaryota</taxon>
        <taxon>Fungi</taxon>
        <taxon>Dikarya</taxon>
        <taxon>Basidiomycota</taxon>
        <taxon>Agaricomycotina</taxon>
        <taxon>Agaricomycetes</taxon>
        <taxon>Polyporales</taxon>
        <taxon>Sparassidaceae</taxon>
        <taxon>Sparassis</taxon>
    </lineage>
</organism>
<dbReference type="SMART" id="SM00326">
    <property type="entry name" value="SH3"/>
    <property type="match status" value="1"/>
</dbReference>
<evidence type="ECO:0000313" key="6">
    <source>
        <dbReference type="EMBL" id="GBE87893.1"/>
    </source>
</evidence>
<reference evidence="6 7" key="1">
    <citation type="journal article" date="2018" name="Sci. Rep.">
        <title>Genome sequence of the cauliflower mushroom Sparassis crispa (Hanabiratake) and its association with beneficial usage.</title>
        <authorList>
            <person name="Kiyama R."/>
            <person name="Furutani Y."/>
            <person name="Kawaguchi K."/>
            <person name="Nakanishi T."/>
        </authorList>
    </citation>
    <scope>NUCLEOTIDE SEQUENCE [LARGE SCALE GENOMIC DNA]</scope>
</reference>
<dbReference type="FunFam" id="2.30.30.40:FF:000072">
    <property type="entry name" value="Unconventional Myosin IB"/>
    <property type="match status" value="1"/>
</dbReference>